<dbReference type="Proteomes" id="UP000199673">
    <property type="component" value="Unassembled WGS sequence"/>
</dbReference>
<evidence type="ECO:0000313" key="1">
    <source>
        <dbReference type="EMBL" id="SFT91513.1"/>
    </source>
</evidence>
<evidence type="ECO:0008006" key="3">
    <source>
        <dbReference type="Google" id="ProtNLM"/>
    </source>
</evidence>
<reference evidence="2" key="1">
    <citation type="submission" date="2016-10" db="EMBL/GenBank/DDBJ databases">
        <authorList>
            <person name="Varghese N."/>
            <person name="Submissions S."/>
        </authorList>
    </citation>
    <scope>NUCLEOTIDE SEQUENCE [LARGE SCALE GENOMIC DNA]</scope>
    <source>
        <strain evidence="2">DSM 23445</strain>
    </source>
</reference>
<proteinExistence type="predicted"/>
<dbReference type="SUPFAM" id="SSF69322">
    <property type="entry name" value="Tricorn protease domain 2"/>
    <property type="match status" value="1"/>
</dbReference>
<organism evidence="1 2">
    <name type="scientific">Algoriphagus locisalis</name>
    <dbReference type="NCBI Taxonomy" id="305507"/>
    <lineage>
        <taxon>Bacteria</taxon>
        <taxon>Pseudomonadati</taxon>
        <taxon>Bacteroidota</taxon>
        <taxon>Cytophagia</taxon>
        <taxon>Cytophagales</taxon>
        <taxon>Cyclobacteriaceae</taxon>
        <taxon>Algoriphagus</taxon>
    </lineage>
</organism>
<accession>A0A1I7BWE6</accession>
<gene>
    <name evidence="1" type="ORF">SAMN04489724_2777</name>
</gene>
<sequence>MKTFINVIAYISIISLTLLTSFCTTDNSEKKILPEYELVVEDTISIDYIGNLSVVDYQQESSKYLAVDKSKGNQVILVFNEKNEILSNFDNLNAGNNSFKGSLNSISFSKNKNEFLILSDAGLYSYDSTWQIKLFHKNPNSQPKFLNPYFSIEHFDYKDKVFFISSYNFDDVNFNYLQKEFFQEIQNLTLIDTTSGTFDTFVHFEQNSPYLSKSRLLPPYITHFSFNHKHSNLNVLYSQDPTIYQYQFNGKEFIHINSYKLNLDEFKLNEGNYENDDYDAFKTAMDSRINRMVSIEDKTYITYLKAMNQSKFESLGIDYGDSEEYNQFIFSNYVEAISIFQNGKKISRDITLPDYLTGPHVVIGPNKLLMAVPKFKYESSKEVFYIINVLPKL</sequence>
<protein>
    <recommendedName>
        <fullName evidence="3">6-bladed beta-propeller protein</fullName>
    </recommendedName>
</protein>
<dbReference type="EMBL" id="FPBF01000003">
    <property type="protein sequence ID" value="SFT91513.1"/>
    <property type="molecule type" value="Genomic_DNA"/>
</dbReference>
<dbReference type="STRING" id="305507.SAMN04489724_2777"/>
<name>A0A1I7BWE6_9BACT</name>
<evidence type="ECO:0000313" key="2">
    <source>
        <dbReference type="Proteomes" id="UP000199673"/>
    </source>
</evidence>
<dbReference type="RefSeq" id="WP_091694105.1">
    <property type="nucleotide sequence ID" value="NZ_FPBF01000003.1"/>
</dbReference>
<keyword evidence="2" id="KW-1185">Reference proteome</keyword>
<dbReference type="AlphaFoldDB" id="A0A1I7BWE6"/>